<dbReference type="KEGG" id="cfj:CFIO01_01002"/>
<dbReference type="AlphaFoldDB" id="A0A010QXM5"/>
<name>A0A010QXM5_9PEZI</name>
<evidence type="ECO:0000313" key="1">
    <source>
        <dbReference type="EMBL" id="EXF81340.1"/>
    </source>
</evidence>
<sequence length="205" mass="23191">MGRASEEDESMRVPIELQDFFFGRGVWDHQGIIQQNLCLVDEHQDPFSTLLKRHELTPVFKRSSSLWSMVSKEDDDRSGHGQSCCRSKIGLQRLKNKLGTTSESDEETTWKDPGPWLTCSGAYYMASKFGRQLRLGWADGQLHHSRPISQAPGPVPTCVDDTDPHLLHQFQSAPLNVLMEPHEAQSCNEKRPVRGFPVASHQIQP</sequence>
<dbReference type="Proteomes" id="UP000020467">
    <property type="component" value="Unassembled WGS sequence"/>
</dbReference>
<comment type="caution">
    <text evidence="1">The sequence shown here is derived from an EMBL/GenBank/DDBJ whole genome shotgun (WGS) entry which is preliminary data.</text>
</comment>
<protein>
    <submittedName>
        <fullName evidence="1">Uncharacterized protein</fullName>
    </submittedName>
</protein>
<dbReference type="EMBL" id="JARH01000372">
    <property type="protein sequence ID" value="EXF81340.1"/>
    <property type="molecule type" value="Genomic_DNA"/>
</dbReference>
<dbReference type="HOGENOM" id="CLU_1337410_0_0_1"/>
<reference evidence="1 2" key="1">
    <citation type="submission" date="2014-02" db="EMBL/GenBank/DDBJ databases">
        <title>The genome sequence of Colletotrichum fioriniae PJ7.</title>
        <authorList>
            <person name="Baroncelli R."/>
            <person name="Thon M.R."/>
        </authorList>
    </citation>
    <scope>NUCLEOTIDE SEQUENCE [LARGE SCALE GENOMIC DNA]</scope>
    <source>
        <strain evidence="1 2">PJ7</strain>
    </source>
</reference>
<proteinExistence type="predicted"/>
<keyword evidence="2" id="KW-1185">Reference proteome</keyword>
<evidence type="ECO:0000313" key="2">
    <source>
        <dbReference type="Proteomes" id="UP000020467"/>
    </source>
</evidence>
<gene>
    <name evidence="1" type="ORF">CFIO01_01002</name>
</gene>
<accession>A0A010QXM5</accession>
<organism evidence="1 2">
    <name type="scientific">Colletotrichum fioriniae PJ7</name>
    <dbReference type="NCBI Taxonomy" id="1445577"/>
    <lineage>
        <taxon>Eukaryota</taxon>
        <taxon>Fungi</taxon>
        <taxon>Dikarya</taxon>
        <taxon>Ascomycota</taxon>
        <taxon>Pezizomycotina</taxon>
        <taxon>Sordariomycetes</taxon>
        <taxon>Hypocreomycetidae</taxon>
        <taxon>Glomerellales</taxon>
        <taxon>Glomerellaceae</taxon>
        <taxon>Colletotrichum</taxon>
        <taxon>Colletotrichum acutatum species complex</taxon>
    </lineage>
</organism>